<dbReference type="InterPro" id="IPR012337">
    <property type="entry name" value="RNaseH-like_sf"/>
</dbReference>
<proteinExistence type="predicted"/>
<protein>
    <submittedName>
        <fullName evidence="4">Gag-pol polyprotein</fullName>
    </submittedName>
</protein>
<organism evidence="4 5">
    <name type="scientific">Trifolium pratense</name>
    <name type="common">Red clover</name>
    <dbReference type="NCBI Taxonomy" id="57577"/>
    <lineage>
        <taxon>Eukaryota</taxon>
        <taxon>Viridiplantae</taxon>
        <taxon>Streptophyta</taxon>
        <taxon>Embryophyta</taxon>
        <taxon>Tracheophyta</taxon>
        <taxon>Spermatophyta</taxon>
        <taxon>Magnoliopsida</taxon>
        <taxon>eudicotyledons</taxon>
        <taxon>Gunneridae</taxon>
        <taxon>Pentapetalae</taxon>
        <taxon>rosids</taxon>
        <taxon>fabids</taxon>
        <taxon>Fabales</taxon>
        <taxon>Fabaceae</taxon>
        <taxon>Papilionoideae</taxon>
        <taxon>50 kb inversion clade</taxon>
        <taxon>NPAAA clade</taxon>
        <taxon>Hologalegina</taxon>
        <taxon>IRL clade</taxon>
        <taxon>Trifolieae</taxon>
        <taxon>Trifolium</taxon>
    </lineage>
</organism>
<evidence type="ECO:0000259" key="3">
    <source>
        <dbReference type="PROSITE" id="PS50994"/>
    </source>
</evidence>
<dbReference type="EMBL" id="ASHM01013968">
    <property type="protein sequence ID" value="PNX95925.1"/>
    <property type="molecule type" value="Genomic_DNA"/>
</dbReference>
<dbReference type="InterPro" id="IPR057670">
    <property type="entry name" value="SH3_retrovirus"/>
</dbReference>
<comment type="caution">
    <text evidence="4">The sequence shown here is derived from an EMBL/GenBank/DDBJ whole genome shotgun (WGS) entry which is preliminary data.</text>
</comment>
<dbReference type="GO" id="GO:0046872">
    <property type="term" value="F:metal ion binding"/>
    <property type="evidence" value="ECO:0007669"/>
    <property type="project" value="UniProtKB-KW"/>
</dbReference>
<dbReference type="GO" id="GO:0003676">
    <property type="term" value="F:nucleic acid binding"/>
    <property type="evidence" value="ECO:0007669"/>
    <property type="project" value="InterPro"/>
</dbReference>
<dbReference type="Pfam" id="PF07727">
    <property type="entry name" value="RVT_2"/>
    <property type="match status" value="1"/>
</dbReference>
<evidence type="ECO:0000313" key="4">
    <source>
        <dbReference type="EMBL" id="PNX95925.1"/>
    </source>
</evidence>
<dbReference type="InterPro" id="IPR001584">
    <property type="entry name" value="Integrase_cat-core"/>
</dbReference>
<dbReference type="SUPFAM" id="SSF53098">
    <property type="entry name" value="Ribonuclease H-like"/>
    <property type="match status" value="1"/>
</dbReference>
<dbReference type="PANTHER" id="PTHR42648">
    <property type="entry name" value="TRANSPOSASE, PUTATIVE-RELATED"/>
    <property type="match status" value="1"/>
</dbReference>
<dbReference type="GO" id="GO:0016787">
    <property type="term" value="F:hydrolase activity"/>
    <property type="evidence" value="ECO:0007669"/>
    <property type="project" value="UniProtKB-KW"/>
</dbReference>
<feature type="domain" description="Integrase catalytic" evidence="3">
    <location>
        <begin position="1"/>
        <end position="115"/>
    </location>
</feature>
<evidence type="ECO:0000256" key="2">
    <source>
        <dbReference type="ARBA" id="ARBA00022801"/>
    </source>
</evidence>
<dbReference type="Proteomes" id="UP000236291">
    <property type="component" value="Unassembled WGS sequence"/>
</dbReference>
<dbReference type="InterPro" id="IPR039537">
    <property type="entry name" value="Retrotran_Ty1/copia-like"/>
</dbReference>
<dbReference type="InterPro" id="IPR013103">
    <property type="entry name" value="RVT_2"/>
</dbReference>
<evidence type="ECO:0000313" key="5">
    <source>
        <dbReference type="Proteomes" id="UP000236291"/>
    </source>
</evidence>
<dbReference type="STRING" id="57577.A0A2K3MYQ5"/>
<dbReference type="InterPro" id="IPR036397">
    <property type="entry name" value="RNaseH_sf"/>
</dbReference>
<reference evidence="4 5" key="2">
    <citation type="journal article" date="2017" name="Front. Plant Sci.">
        <title>Gene Classification and Mining of Molecular Markers Useful in Red Clover (Trifolium pratense) Breeding.</title>
        <authorList>
            <person name="Istvanek J."/>
            <person name="Dluhosova J."/>
            <person name="Dluhos P."/>
            <person name="Patkova L."/>
            <person name="Nedelnik J."/>
            <person name="Repkova J."/>
        </authorList>
    </citation>
    <scope>NUCLEOTIDE SEQUENCE [LARGE SCALE GENOMIC DNA]</scope>
    <source>
        <strain evidence="5">cv. Tatra</strain>
        <tissue evidence="4">Young leaves</tissue>
    </source>
</reference>
<dbReference type="InterPro" id="IPR043502">
    <property type="entry name" value="DNA/RNA_pol_sf"/>
</dbReference>
<reference evidence="4 5" key="1">
    <citation type="journal article" date="2014" name="Am. J. Bot.">
        <title>Genome assembly and annotation for red clover (Trifolium pratense; Fabaceae).</title>
        <authorList>
            <person name="Istvanek J."/>
            <person name="Jaros M."/>
            <person name="Krenek A."/>
            <person name="Repkova J."/>
        </authorList>
    </citation>
    <scope>NUCLEOTIDE SEQUENCE [LARGE SCALE GENOMIC DNA]</scope>
    <source>
        <strain evidence="5">cv. Tatra</strain>
        <tissue evidence="4">Young leaves</tissue>
    </source>
</reference>
<dbReference type="Gene3D" id="3.30.420.10">
    <property type="entry name" value="Ribonuclease H-like superfamily/Ribonuclease H"/>
    <property type="match status" value="1"/>
</dbReference>
<keyword evidence="1" id="KW-0479">Metal-binding</keyword>
<name>A0A2K3MYQ5_TRIPR</name>
<dbReference type="GO" id="GO:0015074">
    <property type="term" value="P:DNA integration"/>
    <property type="evidence" value="ECO:0007669"/>
    <property type="project" value="InterPro"/>
</dbReference>
<dbReference type="PANTHER" id="PTHR42648:SF28">
    <property type="entry name" value="TRANSPOSON-ENCODED PROTEIN WITH RIBONUCLEASE H-LIKE AND RETROVIRUS ZINC FINGER-LIKE DOMAINS"/>
    <property type="match status" value="1"/>
</dbReference>
<evidence type="ECO:0000256" key="1">
    <source>
        <dbReference type="ARBA" id="ARBA00022723"/>
    </source>
</evidence>
<dbReference type="PROSITE" id="PS50994">
    <property type="entry name" value="INTEGRASE"/>
    <property type="match status" value="1"/>
</dbReference>
<dbReference type="SUPFAM" id="SSF56672">
    <property type="entry name" value="DNA/RNA polymerases"/>
    <property type="match status" value="1"/>
</dbReference>
<sequence>MFRAMVKTQHNAVIKCFRCDQGGEYTSNKFSELLAYDGTIRQTSCTDTPQQNGVAERKHDSVVCYVREGQKGYRCYDPSSKKLYASRHVVFLEHIPFFSLSSDTYTPSKSELTKIDPFGVDNDTSSDFNFENCRDDTSATPDAYVPFVPSATQQPPMIVVPIAPTSPPSPPPPRYPSRDRKSTQLPDFVYSIYSASFASFLTSVHSLSEPSSYKEAIIDPLWQKAMNEELEALHKTNTWDIVPLPPGKPKGFSQQYGMDYEETFAPVAKMTTIRTLIAVAYVRQWHIYQIDVKNAFLNGDLKEEVYMVPPSGVSHNQGEVCKLKKTLYGLKQAPRAWYEKFSTVIRSLGFHSSDHDSACFKEIC</sequence>
<keyword evidence="2" id="KW-0378">Hydrolase</keyword>
<accession>A0A2K3MYQ5</accession>
<dbReference type="Pfam" id="PF25597">
    <property type="entry name" value="SH3_retrovirus"/>
    <property type="match status" value="1"/>
</dbReference>
<dbReference type="AlphaFoldDB" id="A0A2K3MYQ5"/>
<gene>
    <name evidence="4" type="ORF">L195_g019124</name>
</gene>